<evidence type="ECO:0000313" key="13">
    <source>
        <dbReference type="RefSeq" id="XP_014662561.1"/>
    </source>
</evidence>
<proteinExistence type="inferred from homology"/>
<dbReference type="PANTHER" id="PTHR14564">
    <property type="entry name" value="MICOS COMPLEX SUBUNIT MIC26 / MIC27 FAMILY MEMBER"/>
    <property type="match status" value="1"/>
</dbReference>
<keyword evidence="3" id="KW-0812">Transmembrane</keyword>
<evidence type="ECO:0000256" key="7">
    <source>
        <dbReference type="RuleBase" id="RU363021"/>
    </source>
</evidence>
<feature type="region of interest" description="Disordered" evidence="8">
    <location>
        <begin position="225"/>
        <end position="244"/>
    </location>
</feature>
<evidence type="ECO:0000313" key="11">
    <source>
        <dbReference type="RefSeq" id="XP_014662546.1"/>
    </source>
</evidence>
<evidence type="ECO:0000313" key="10">
    <source>
        <dbReference type="RefSeq" id="XP_014662538.1"/>
    </source>
</evidence>
<evidence type="ECO:0000256" key="2">
    <source>
        <dbReference type="ARBA" id="ARBA00010904"/>
    </source>
</evidence>
<gene>
    <name evidence="10 11 12 13" type="primary">LOC106805460</name>
</gene>
<accession>A0ABM1DRJ0</accession>
<comment type="subunit">
    <text evidence="7">Component of the mitochondrial contact site and cristae organizing system (MICOS) complex.</text>
</comment>
<reference evidence="10 11" key="1">
    <citation type="submission" date="2025-05" db="UniProtKB">
        <authorList>
            <consortium name="RefSeq"/>
        </authorList>
    </citation>
    <scope>IDENTIFICATION</scope>
</reference>
<evidence type="ECO:0000256" key="1">
    <source>
        <dbReference type="ARBA" id="ARBA00004325"/>
    </source>
</evidence>
<comment type="function">
    <text evidence="7">Component of the MICOS complex, a large protein complex of the mitochondrial inner membrane that plays crucial roles in the maintenance of crista junctions, inner membrane architecture, and formation of contact sites to the outer membrane.</text>
</comment>
<comment type="subcellular location">
    <subcellularLocation>
        <location evidence="7">Mitochondrion inner membrane</location>
    </subcellularLocation>
    <subcellularLocation>
        <location evidence="1">Mitochondrion membrane</location>
    </subcellularLocation>
</comment>
<evidence type="ECO:0000256" key="5">
    <source>
        <dbReference type="ARBA" id="ARBA00023128"/>
    </source>
</evidence>
<sequence>MAASIIMRKCVLGGSAMASIPFLMTRVQAGTEGKYVKLVDLPIYGNPADSAQYEYTEEKPNALHENISAARKWVWEWWDACEDTINYVQGKYDIGASHTRSTLDYLQNDPSAVPRASAISLAGLGGFLVATVRRGGVPKKLAYPTLGVAAMASLCYPRECVDTWRRAYDASADLACDSAEQYLGLRLTRRRAPLASSSASSHGDDDTPAGSHDDVKPALVLKSMEIDLGQSNKEDKDLYSNKSS</sequence>
<dbReference type="GeneID" id="106805460"/>
<keyword evidence="6" id="KW-0472">Membrane</keyword>
<dbReference type="RefSeq" id="XP_014662553.1">
    <property type="nucleotide sequence ID" value="XM_014807067.1"/>
</dbReference>
<dbReference type="Proteomes" id="UP000695022">
    <property type="component" value="Unplaced"/>
</dbReference>
<feature type="compositionally biased region" description="Basic and acidic residues" evidence="8">
    <location>
        <begin position="232"/>
        <end position="244"/>
    </location>
</feature>
<keyword evidence="4" id="KW-1133">Transmembrane helix</keyword>
<protein>
    <recommendedName>
        <fullName evidence="7">MICOS complex subunit</fullName>
    </recommendedName>
</protein>
<keyword evidence="5 7" id="KW-0496">Mitochondrion</keyword>
<evidence type="ECO:0000256" key="4">
    <source>
        <dbReference type="ARBA" id="ARBA00022989"/>
    </source>
</evidence>
<feature type="region of interest" description="Disordered" evidence="8">
    <location>
        <begin position="194"/>
        <end position="216"/>
    </location>
</feature>
<dbReference type="InterPro" id="IPR033182">
    <property type="entry name" value="MIC26/MIC27_animal"/>
</dbReference>
<name>A0ABM1DRJ0_PRICU</name>
<dbReference type="Pfam" id="PF09769">
    <property type="entry name" value="ApoO"/>
    <property type="match status" value="1"/>
</dbReference>
<dbReference type="RefSeq" id="XP_014662538.1">
    <property type="nucleotide sequence ID" value="XM_014807052.1"/>
</dbReference>
<dbReference type="InterPro" id="IPR019166">
    <property type="entry name" value="MIC26/MIC27"/>
</dbReference>
<evidence type="ECO:0000313" key="12">
    <source>
        <dbReference type="RefSeq" id="XP_014662553.1"/>
    </source>
</evidence>
<dbReference type="RefSeq" id="XP_014662546.1">
    <property type="nucleotide sequence ID" value="XM_014807060.1"/>
</dbReference>
<organism evidence="9 13">
    <name type="scientific">Priapulus caudatus</name>
    <name type="common">Priapulid worm</name>
    <dbReference type="NCBI Taxonomy" id="37621"/>
    <lineage>
        <taxon>Eukaryota</taxon>
        <taxon>Metazoa</taxon>
        <taxon>Ecdysozoa</taxon>
        <taxon>Scalidophora</taxon>
        <taxon>Priapulida</taxon>
        <taxon>Priapulimorpha</taxon>
        <taxon>Priapulimorphida</taxon>
        <taxon>Priapulidae</taxon>
        <taxon>Priapulus</taxon>
    </lineage>
</organism>
<keyword evidence="9" id="KW-1185">Reference proteome</keyword>
<evidence type="ECO:0000313" key="9">
    <source>
        <dbReference type="Proteomes" id="UP000695022"/>
    </source>
</evidence>
<evidence type="ECO:0000256" key="8">
    <source>
        <dbReference type="SAM" id="MobiDB-lite"/>
    </source>
</evidence>
<evidence type="ECO:0000256" key="6">
    <source>
        <dbReference type="ARBA" id="ARBA00023136"/>
    </source>
</evidence>
<comment type="similarity">
    <text evidence="2">Belongs to the apolipoprotein O/MICOS complex subunit Mic27 family.</text>
</comment>
<dbReference type="RefSeq" id="XP_014662561.1">
    <property type="nucleotide sequence ID" value="XM_014807075.1"/>
</dbReference>
<keyword evidence="7" id="KW-0999">Mitochondrion inner membrane</keyword>
<evidence type="ECO:0000256" key="3">
    <source>
        <dbReference type="ARBA" id="ARBA00022692"/>
    </source>
</evidence>